<evidence type="ECO:0000313" key="3">
    <source>
        <dbReference type="EMBL" id="RWR13567.1"/>
    </source>
</evidence>
<dbReference type="InterPro" id="IPR011055">
    <property type="entry name" value="Dup_hybrid_motif"/>
</dbReference>
<comment type="caution">
    <text evidence="3">The sequence shown here is derived from an EMBL/GenBank/DDBJ whole genome shotgun (WGS) entry which is preliminary data.</text>
</comment>
<accession>A0A443IZI4</accession>
<organism evidence="3 4">
    <name type="scientific">Siminovitchia fortis</name>
    <dbReference type="NCBI Taxonomy" id="254758"/>
    <lineage>
        <taxon>Bacteria</taxon>
        <taxon>Bacillati</taxon>
        <taxon>Bacillota</taxon>
        <taxon>Bacilli</taxon>
        <taxon>Bacillales</taxon>
        <taxon>Bacillaceae</taxon>
        <taxon>Siminovitchia</taxon>
    </lineage>
</organism>
<feature type="region of interest" description="Disordered" evidence="1">
    <location>
        <begin position="43"/>
        <end position="63"/>
    </location>
</feature>
<feature type="compositionally biased region" description="Basic and acidic residues" evidence="1">
    <location>
        <begin position="45"/>
        <end position="54"/>
    </location>
</feature>
<dbReference type="EMBL" id="QYTU02000005">
    <property type="protein sequence ID" value="RWR13567.1"/>
    <property type="molecule type" value="Genomic_DNA"/>
</dbReference>
<feature type="domain" description="M23ase beta-sheet core" evidence="2">
    <location>
        <begin position="185"/>
        <end position="290"/>
    </location>
</feature>
<sequence>MEEQQRDKDALEEKQAKVKKNLEKLNGMLKELEDLKADLNSQKAQKNEAMKNVKAEQAGISDEKKSLEAEISKLNAKQLEIQGAISTEESRIAEEARKAEEAEKAKATARVHEASNSSGTTSSGTTSSGTKTASKSSSPGKSKVTTTYHKPSAPVGKAPAVSSGMFTRPASGIFTSGFGTRWGAMHNGVDIAAGKGTPIVAAASGTVEVSTFGSPGNWGGYGNVIIINHGNGYKTLYGHMSSRSVGVGTKVSKGQVIGAMGNTGDVVAGKGGDGTHLHFEIFKNGSRVNPAGYINL</sequence>
<keyword evidence="4" id="KW-1185">Reference proteome</keyword>
<gene>
    <name evidence="3" type="ORF">D4N35_003890</name>
</gene>
<reference evidence="3" key="1">
    <citation type="submission" date="2018-12" db="EMBL/GenBank/DDBJ databases">
        <authorList>
            <person name="Sun L."/>
            <person name="Chen Z."/>
        </authorList>
    </citation>
    <scope>NUCLEOTIDE SEQUENCE [LARGE SCALE GENOMIC DNA]</scope>
    <source>
        <strain evidence="3">DSM 16012</strain>
    </source>
</reference>
<name>A0A443IZI4_9BACI</name>
<protein>
    <recommendedName>
        <fullName evidence="2">M23ase beta-sheet core domain-containing protein</fullName>
    </recommendedName>
</protein>
<dbReference type="GO" id="GO:0004222">
    <property type="term" value="F:metalloendopeptidase activity"/>
    <property type="evidence" value="ECO:0007669"/>
    <property type="project" value="TreeGrafter"/>
</dbReference>
<dbReference type="InterPro" id="IPR016047">
    <property type="entry name" value="M23ase_b-sheet_dom"/>
</dbReference>
<evidence type="ECO:0000259" key="2">
    <source>
        <dbReference type="Pfam" id="PF01551"/>
    </source>
</evidence>
<evidence type="ECO:0000256" key="1">
    <source>
        <dbReference type="SAM" id="MobiDB-lite"/>
    </source>
</evidence>
<feature type="region of interest" description="Disordered" evidence="1">
    <location>
        <begin position="84"/>
        <end position="162"/>
    </location>
</feature>
<feature type="compositionally biased region" description="Low complexity" evidence="1">
    <location>
        <begin position="115"/>
        <end position="147"/>
    </location>
</feature>
<dbReference type="CDD" id="cd12797">
    <property type="entry name" value="M23_peptidase"/>
    <property type="match status" value="1"/>
</dbReference>
<dbReference type="OrthoDB" id="9805070at2"/>
<dbReference type="SUPFAM" id="SSF51261">
    <property type="entry name" value="Duplicated hybrid motif"/>
    <property type="match status" value="1"/>
</dbReference>
<feature type="compositionally biased region" description="Basic and acidic residues" evidence="1">
    <location>
        <begin position="88"/>
        <end position="113"/>
    </location>
</feature>
<dbReference type="Gene3D" id="2.70.70.10">
    <property type="entry name" value="Glucose Permease (Domain IIA)"/>
    <property type="match status" value="1"/>
</dbReference>
<dbReference type="AlphaFoldDB" id="A0A443IZI4"/>
<dbReference type="InterPro" id="IPR050570">
    <property type="entry name" value="Cell_wall_metabolism_enzyme"/>
</dbReference>
<dbReference type="PANTHER" id="PTHR21666">
    <property type="entry name" value="PEPTIDASE-RELATED"/>
    <property type="match status" value="1"/>
</dbReference>
<dbReference type="Proteomes" id="UP000273811">
    <property type="component" value="Unassembled WGS sequence"/>
</dbReference>
<dbReference type="Gene3D" id="6.10.250.3150">
    <property type="match status" value="1"/>
</dbReference>
<dbReference type="PANTHER" id="PTHR21666:SF270">
    <property type="entry name" value="MUREIN HYDROLASE ACTIVATOR ENVC"/>
    <property type="match status" value="1"/>
</dbReference>
<proteinExistence type="predicted"/>
<dbReference type="Pfam" id="PF01551">
    <property type="entry name" value="Peptidase_M23"/>
    <property type="match status" value="1"/>
</dbReference>
<evidence type="ECO:0000313" key="4">
    <source>
        <dbReference type="Proteomes" id="UP000273811"/>
    </source>
</evidence>